<keyword evidence="3" id="KW-1185">Reference proteome</keyword>
<organism evidence="2 3">
    <name type="scientific">Cellulophaga fucicola</name>
    <dbReference type="NCBI Taxonomy" id="76595"/>
    <lineage>
        <taxon>Bacteria</taxon>
        <taxon>Pseudomonadati</taxon>
        <taxon>Bacteroidota</taxon>
        <taxon>Flavobacteriia</taxon>
        <taxon>Flavobacteriales</taxon>
        <taxon>Flavobacteriaceae</taxon>
        <taxon>Cellulophaga</taxon>
    </lineage>
</organism>
<gene>
    <name evidence="2" type="ORF">SAMN05660313_02792</name>
</gene>
<dbReference type="OrthoDB" id="1429333at2"/>
<reference evidence="3" key="1">
    <citation type="submission" date="2016-11" db="EMBL/GenBank/DDBJ databases">
        <authorList>
            <person name="Varghese N."/>
            <person name="Submissions S."/>
        </authorList>
    </citation>
    <scope>NUCLEOTIDE SEQUENCE [LARGE SCALE GENOMIC DNA]</scope>
    <source>
        <strain evidence="3">DSM 24786</strain>
    </source>
</reference>
<evidence type="ECO:0000313" key="2">
    <source>
        <dbReference type="EMBL" id="SFW60967.1"/>
    </source>
</evidence>
<evidence type="ECO:0000256" key="1">
    <source>
        <dbReference type="SAM" id="SignalP"/>
    </source>
</evidence>
<dbReference type="AlphaFoldDB" id="A0A1K1QLY1"/>
<dbReference type="EMBL" id="FPIY01000004">
    <property type="protein sequence ID" value="SFW60967.1"/>
    <property type="molecule type" value="Genomic_DNA"/>
</dbReference>
<dbReference type="InterPro" id="IPR005901">
    <property type="entry name" value="GLPGLI"/>
</dbReference>
<name>A0A1K1QLY1_9FLAO</name>
<dbReference type="Pfam" id="PF09697">
    <property type="entry name" value="Porph_ging"/>
    <property type="match status" value="1"/>
</dbReference>
<evidence type="ECO:0000313" key="3">
    <source>
        <dbReference type="Proteomes" id="UP000183257"/>
    </source>
</evidence>
<accession>A0A1K1QLY1</accession>
<sequence length="237" mass="26808">MKQLLYLILLLPLISLAQIHSGTITYGITVNKQEDSSYKGKQELKELMMSVSKAATNVNYKLQFNSAYAQFNVDNKLAVKDSYLENLASIISGNKGTYYTSLPQKKQIINTDAGIHIEAPIENEDWDLTKETKKIGDFLCYKATKVKTVPKGDVTVVAWYTPEIPFAYGPNNYAGQLPGLILELNGLMATYKAKEIKLNPKKAIVIKWPKEKNNMSVSEYKKAGDKLYQDRKDERKR</sequence>
<dbReference type="Proteomes" id="UP000183257">
    <property type="component" value="Unassembled WGS sequence"/>
</dbReference>
<feature type="signal peptide" evidence="1">
    <location>
        <begin position="1"/>
        <end position="17"/>
    </location>
</feature>
<dbReference type="STRING" id="76595.SAMN05660313_02792"/>
<keyword evidence="1" id="KW-0732">Signal</keyword>
<feature type="chain" id="PRO_5013312585" evidence="1">
    <location>
        <begin position="18"/>
        <end position="237"/>
    </location>
</feature>
<protein>
    <submittedName>
        <fullName evidence="2">GLPGLI family protein</fullName>
    </submittedName>
</protein>
<proteinExistence type="predicted"/>
<dbReference type="RefSeq" id="WP_072304415.1">
    <property type="nucleotide sequence ID" value="NZ_FPIY01000004.1"/>
</dbReference>
<dbReference type="NCBIfam" id="TIGR01200">
    <property type="entry name" value="GLPGLI"/>
    <property type="match status" value="1"/>
</dbReference>